<keyword evidence="1" id="KW-0175">Coiled coil</keyword>
<dbReference type="GO" id="GO:0008270">
    <property type="term" value="F:zinc ion binding"/>
    <property type="evidence" value="ECO:0007669"/>
    <property type="project" value="InterPro"/>
</dbReference>
<dbReference type="KEGG" id="ago:AGOS_AFR181W"/>
<sequence length="130" mass="14291">MQNTADRPDLGVLTRLLADRNASKEQYERKLAQLTTLLDSLLTMQQRVGDAGGAMALDGNALEQMLAEPLEVIEKDGQQYALVPLCGAGAGAAEPPKQRRKRTQLTCSYCHEVGHTRARCERRLLGRDAD</sequence>
<gene>
    <name evidence="2" type="ORF">AGOS_AFR181W</name>
</gene>
<dbReference type="GO" id="GO:0003676">
    <property type="term" value="F:nucleic acid binding"/>
    <property type="evidence" value="ECO:0007669"/>
    <property type="project" value="InterPro"/>
</dbReference>
<dbReference type="SUPFAM" id="SSF57756">
    <property type="entry name" value="Retrovirus zinc finger-like domains"/>
    <property type="match status" value="1"/>
</dbReference>
<keyword evidence="3" id="KW-1185">Reference proteome</keyword>
<reference evidence="3" key="2">
    <citation type="journal article" date="2013" name="G3 (Bethesda)">
        <title>Genomes of Ashbya fungi isolated from insects reveal four mating-type loci, numerous translocations, lack of transposons, and distinct gene duplications.</title>
        <authorList>
            <person name="Dietrich F.S."/>
            <person name="Voegeli S."/>
            <person name="Kuo S."/>
            <person name="Philippsen P."/>
        </authorList>
    </citation>
    <scope>GENOME REANNOTATION</scope>
    <source>
        <strain evidence="3">ATCC 10895 / CBS 109.51 / FGSC 9923 / NRRL Y-1056</strain>
    </source>
</reference>
<reference evidence="2 3" key="1">
    <citation type="journal article" date="2004" name="Science">
        <title>The Ashbya gossypii genome as a tool for mapping the ancient Saccharomyces cerevisiae genome.</title>
        <authorList>
            <person name="Dietrich F.S."/>
            <person name="Voegeli S."/>
            <person name="Brachat S."/>
            <person name="Lerch A."/>
            <person name="Gates K."/>
            <person name="Steiner S."/>
            <person name="Mohr C."/>
            <person name="Pohlmann R."/>
            <person name="Luedi P."/>
            <person name="Choi S."/>
            <person name="Wing R.A."/>
            <person name="Flavier A."/>
            <person name="Gaffney T.D."/>
            <person name="Philippsen P."/>
        </authorList>
    </citation>
    <scope>NUCLEOTIDE SEQUENCE [LARGE SCALE GENOMIC DNA]</scope>
    <source>
        <strain evidence="3">ATCC 10895 / CBS 109.51 / FGSC 9923 / NRRL Y-1056</strain>
    </source>
</reference>
<dbReference type="eggNOG" id="ENOG502S6BB">
    <property type="taxonomic scope" value="Eukaryota"/>
</dbReference>
<dbReference type="OMA" id="HTRANCQ"/>
<protein>
    <submittedName>
        <fullName evidence="2">AFR181Wp</fullName>
    </submittedName>
</protein>
<dbReference type="Pfam" id="PF16588">
    <property type="entry name" value="zf-C2H2_10"/>
    <property type="match status" value="1"/>
</dbReference>
<dbReference type="AlphaFoldDB" id="Q753Z1"/>
<evidence type="ECO:0000256" key="1">
    <source>
        <dbReference type="SAM" id="Coils"/>
    </source>
</evidence>
<dbReference type="GeneID" id="4621986"/>
<dbReference type="InParanoid" id="Q753Z1"/>
<organism evidence="2 3">
    <name type="scientific">Eremothecium gossypii (strain ATCC 10895 / CBS 109.51 / FGSC 9923 / NRRL Y-1056)</name>
    <name type="common">Yeast</name>
    <name type="synonym">Ashbya gossypii</name>
    <dbReference type="NCBI Taxonomy" id="284811"/>
    <lineage>
        <taxon>Eukaryota</taxon>
        <taxon>Fungi</taxon>
        <taxon>Dikarya</taxon>
        <taxon>Ascomycota</taxon>
        <taxon>Saccharomycotina</taxon>
        <taxon>Saccharomycetes</taxon>
        <taxon>Saccharomycetales</taxon>
        <taxon>Saccharomycetaceae</taxon>
        <taxon>Eremothecium</taxon>
    </lineage>
</organism>
<evidence type="ECO:0000313" key="2">
    <source>
        <dbReference type="EMBL" id="AAS53552.1"/>
    </source>
</evidence>
<dbReference type="OrthoDB" id="4069967at2759"/>
<name>Q753Z1_EREGS</name>
<dbReference type="Proteomes" id="UP000000591">
    <property type="component" value="Chromosome VI"/>
</dbReference>
<accession>Q753Z1</accession>
<dbReference type="InterPro" id="IPR036875">
    <property type="entry name" value="Znf_CCHC_sf"/>
</dbReference>
<dbReference type="HOGENOM" id="CLU_125085_0_0_1"/>
<evidence type="ECO:0000313" key="3">
    <source>
        <dbReference type="Proteomes" id="UP000000591"/>
    </source>
</evidence>
<proteinExistence type="predicted"/>
<feature type="coiled-coil region" evidence="1">
    <location>
        <begin position="17"/>
        <end position="44"/>
    </location>
</feature>
<dbReference type="FunCoup" id="Q753Z1">
    <property type="interactions" value="23"/>
</dbReference>
<dbReference type="RefSeq" id="NP_985728.1">
    <property type="nucleotide sequence ID" value="NM_211082.1"/>
</dbReference>
<dbReference type="EMBL" id="AE016819">
    <property type="protein sequence ID" value="AAS53552.1"/>
    <property type="molecule type" value="Genomic_DNA"/>
</dbReference>